<keyword evidence="2" id="KW-1185">Reference proteome</keyword>
<comment type="caution">
    <text evidence="1">The sequence shown here is derived from an EMBL/GenBank/DDBJ whole genome shotgun (WGS) entry which is preliminary data.</text>
</comment>
<proteinExistence type="predicted"/>
<organism evidence="1 2">
    <name type="scientific">Diphasiastrum complanatum</name>
    <name type="common">Issler's clubmoss</name>
    <name type="synonym">Lycopodium complanatum</name>
    <dbReference type="NCBI Taxonomy" id="34168"/>
    <lineage>
        <taxon>Eukaryota</taxon>
        <taxon>Viridiplantae</taxon>
        <taxon>Streptophyta</taxon>
        <taxon>Embryophyta</taxon>
        <taxon>Tracheophyta</taxon>
        <taxon>Lycopodiopsida</taxon>
        <taxon>Lycopodiales</taxon>
        <taxon>Lycopodiaceae</taxon>
        <taxon>Lycopodioideae</taxon>
        <taxon>Diphasiastrum</taxon>
    </lineage>
</organism>
<dbReference type="Proteomes" id="UP001162992">
    <property type="component" value="Chromosome 22"/>
</dbReference>
<protein>
    <submittedName>
        <fullName evidence="1">Uncharacterized protein</fullName>
    </submittedName>
</protein>
<gene>
    <name evidence="1" type="ORF">O6H91_22G051500</name>
</gene>
<evidence type="ECO:0000313" key="1">
    <source>
        <dbReference type="EMBL" id="KAJ7516290.1"/>
    </source>
</evidence>
<sequence>MVRLCLQWAPFFHDKLTTIYKFGQRVDFPSTHEILGADPTLQVSNLPALLICTATTNQIAESKLSKYNGSIMGYSKLILCTGDLAVLLEAHRAPFLHMRSTAWFLSKTKHNFLLLLVSCVFLMCAIGSCFVECGRHSTILRLPWLRFN</sequence>
<reference evidence="2" key="1">
    <citation type="journal article" date="2024" name="Proc. Natl. Acad. Sci. U.S.A.">
        <title>Extraordinary preservation of gene collinearity over three hundred million years revealed in homosporous lycophytes.</title>
        <authorList>
            <person name="Li C."/>
            <person name="Wickell D."/>
            <person name="Kuo L.Y."/>
            <person name="Chen X."/>
            <person name="Nie B."/>
            <person name="Liao X."/>
            <person name="Peng D."/>
            <person name="Ji J."/>
            <person name="Jenkins J."/>
            <person name="Williams M."/>
            <person name="Shu S."/>
            <person name="Plott C."/>
            <person name="Barry K."/>
            <person name="Rajasekar S."/>
            <person name="Grimwood J."/>
            <person name="Han X."/>
            <person name="Sun S."/>
            <person name="Hou Z."/>
            <person name="He W."/>
            <person name="Dai G."/>
            <person name="Sun C."/>
            <person name="Schmutz J."/>
            <person name="Leebens-Mack J.H."/>
            <person name="Li F.W."/>
            <person name="Wang L."/>
        </authorList>
    </citation>
    <scope>NUCLEOTIDE SEQUENCE [LARGE SCALE GENOMIC DNA]</scope>
    <source>
        <strain evidence="2">cv. PW_Plant_1</strain>
    </source>
</reference>
<name>A0ACC2AFP7_DIPCM</name>
<accession>A0ACC2AFP7</accession>
<evidence type="ECO:0000313" key="2">
    <source>
        <dbReference type="Proteomes" id="UP001162992"/>
    </source>
</evidence>
<dbReference type="EMBL" id="CM055113">
    <property type="protein sequence ID" value="KAJ7516290.1"/>
    <property type="molecule type" value="Genomic_DNA"/>
</dbReference>